<dbReference type="Pfam" id="PF00085">
    <property type="entry name" value="Thioredoxin"/>
    <property type="match status" value="1"/>
</dbReference>
<comment type="caution">
    <text evidence="2">The sequence shown here is derived from an EMBL/GenBank/DDBJ whole genome shotgun (WGS) entry which is preliminary data.</text>
</comment>
<dbReference type="CDD" id="cd02947">
    <property type="entry name" value="TRX_family"/>
    <property type="match status" value="1"/>
</dbReference>
<reference evidence="2 3" key="1">
    <citation type="journal article" date="2007" name="Int. J. Syst. Evol. Microbiol.">
        <title>Oceanobacillus profundus sp. nov., isolated from a deep-sea sediment core.</title>
        <authorList>
            <person name="Kim Y.G."/>
            <person name="Choi D.H."/>
            <person name="Hyun S."/>
            <person name="Cho B.C."/>
        </authorList>
    </citation>
    <scope>NUCLEOTIDE SEQUENCE [LARGE SCALE GENOMIC DNA]</scope>
    <source>
        <strain evidence="2 3">DSM 18246</strain>
    </source>
</reference>
<accession>A0A417YMW1</accession>
<evidence type="ECO:0000313" key="2">
    <source>
        <dbReference type="EMBL" id="RHW34643.1"/>
    </source>
</evidence>
<evidence type="ECO:0000259" key="1">
    <source>
        <dbReference type="Pfam" id="PF00085"/>
    </source>
</evidence>
<dbReference type="InterPro" id="IPR013766">
    <property type="entry name" value="Thioredoxin_domain"/>
</dbReference>
<name>A0A417YMW1_9BACI</name>
<dbReference type="EMBL" id="QWEH01000002">
    <property type="protein sequence ID" value="RHW34643.1"/>
    <property type="molecule type" value="Genomic_DNA"/>
</dbReference>
<proteinExistence type="predicted"/>
<protein>
    <submittedName>
        <fullName evidence="2">Thioredoxin</fullName>
    </submittedName>
</protein>
<sequence>MLIYIYTPFCGTCTVARSMLAKIESVHGIDIFYEMNASLYPEFMQENKIESVPCLLIKEGNEVKEKVYAFQSTGNIYNYLMIYKPELFATH</sequence>
<dbReference type="AlphaFoldDB" id="A0A417YMW1"/>
<organism evidence="2 3">
    <name type="scientific">Oceanobacillus profundus</name>
    <dbReference type="NCBI Taxonomy" id="372463"/>
    <lineage>
        <taxon>Bacteria</taxon>
        <taxon>Bacillati</taxon>
        <taxon>Bacillota</taxon>
        <taxon>Bacilli</taxon>
        <taxon>Bacillales</taxon>
        <taxon>Bacillaceae</taxon>
        <taxon>Oceanobacillus</taxon>
    </lineage>
</organism>
<dbReference type="SUPFAM" id="SSF52833">
    <property type="entry name" value="Thioredoxin-like"/>
    <property type="match status" value="1"/>
</dbReference>
<feature type="domain" description="Thioredoxin" evidence="1">
    <location>
        <begin position="1"/>
        <end position="68"/>
    </location>
</feature>
<gene>
    <name evidence="2" type="ORF">D1B32_05005</name>
</gene>
<dbReference type="InterPro" id="IPR036249">
    <property type="entry name" value="Thioredoxin-like_sf"/>
</dbReference>
<dbReference type="Proteomes" id="UP000285456">
    <property type="component" value="Unassembled WGS sequence"/>
</dbReference>
<dbReference type="OrthoDB" id="5784238at2"/>
<dbReference type="Gene3D" id="3.40.30.10">
    <property type="entry name" value="Glutaredoxin"/>
    <property type="match status" value="1"/>
</dbReference>
<keyword evidence="3" id="KW-1185">Reference proteome</keyword>
<evidence type="ECO:0000313" key="3">
    <source>
        <dbReference type="Proteomes" id="UP000285456"/>
    </source>
</evidence>